<dbReference type="GO" id="GO:0032259">
    <property type="term" value="P:methylation"/>
    <property type="evidence" value="ECO:0007669"/>
    <property type="project" value="UniProtKB-KW"/>
</dbReference>
<name>A0A939E3L3_9CORY</name>
<sequence>MLTPAEVSWIRDHPAQLAELSAAVELTPATAVSDAARAAQLLGEYGRAGLEVVAARAKAAGKIPPHWITDRDAAQQATDPLVAAHRARRVAGVLGRGARVVDVTCSIGTELDHLARAGLAATGFDLDISRVAMARANTGLPVAVADALAPAFHPGNTEVVIADPARRNSTGRITDPDKLLPPLGRLMETYAGATGFMVKCAPGLDYSFHDGPVEVTSVDGHVKEVLLASSGLGLGARRTATLIRRVPGSTTGRVQVDTITDAAGEIADADIVTAPRRFIIDPDGAVVRAGLVRHYAAAHGLSMLDPRIAHVTGDRLPEGTTGFEIIEQVPIKKAGRALKAFGCGQVEILVRGVDVNPDRLRAGFKLKGSRPFALVITRIGRTGTAFICHPRTTG</sequence>
<comment type="caution">
    <text evidence="2">The sequence shown here is derived from an EMBL/GenBank/DDBJ whole genome shotgun (WGS) entry which is preliminary data.</text>
</comment>
<protein>
    <submittedName>
        <fullName evidence="2">SAM-dependent methyltransferase</fullName>
    </submittedName>
</protein>
<dbReference type="SUPFAM" id="SSF53335">
    <property type="entry name" value="S-adenosyl-L-methionine-dependent methyltransferases"/>
    <property type="match status" value="1"/>
</dbReference>
<organism evidence="2 3">
    <name type="scientific">Corynebacterium mendelii</name>
    <dbReference type="NCBI Taxonomy" id="2765362"/>
    <lineage>
        <taxon>Bacteria</taxon>
        <taxon>Bacillati</taxon>
        <taxon>Actinomycetota</taxon>
        <taxon>Actinomycetes</taxon>
        <taxon>Mycobacteriales</taxon>
        <taxon>Corynebacteriaceae</taxon>
        <taxon>Corynebacterium</taxon>
    </lineage>
</organism>
<dbReference type="InterPro" id="IPR041497">
    <property type="entry name" value="Thump-like"/>
</dbReference>
<keyword evidence="2" id="KW-0808">Transferase</keyword>
<reference evidence="2" key="1">
    <citation type="submission" date="2021-03" db="EMBL/GenBank/DDBJ databases">
        <authorList>
            <person name="Sun Q."/>
        </authorList>
    </citation>
    <scope>NUCLEOTIDE SEQUENCE</scope>
    <source>
        <strain evidence="2">CCM 8862</strain>
    </source>
</reference>
<accession>A0A939E3L3</accession>
<dbReference type="InterPro" id="IPR029063">
    <property type="entry name" value="SAM-dependent_MTases_sf"/>
</dbReference>
<evidence type="ECO:0000259" key="1">
    <source>
        <dbReference type="Pfam" id="PF18096"/>
    </source>
</evidence>
<dbReference type="Pfam" id="PF18096">
    <property type="entry name" value="Thump_like"/>
    <property type="match status" value="1"/>
</dbReference>
<evidence type="ECO:0000313" key="3">
    <source>
        <dbReference type="Proteomes" id="UP000664332"/>
    </source>
</evidence>
<keyword evidence="2" id="KW-0489">Methyltransferase</keyword>
<dbReference type="RefSeq" id="WP_207279416.1">
    <property type="nucleotide sequence ID" value="NZ_JAFLEQ010000016.1"/>
</dbReference>
<feature type="domain" description="THUMP-like" evidence="1">
    <location>
        <begin position="321"/>
        <end position="390"/>
    </location>
</feature>
<dbReference type="GO" id="GO:0008168">
    <property type="term" value="F:methyltransferase activity"/>
    <property type="evidence" value="ECO:0007669"/>
    <property type="project" value="UniProtKB-KW"/>
</dbReference>
<keyword evidence="3" id="KW-1185">Reference proteome</keyword>
<dbReference type="EMBL" id="JAFLEQ010000016">
    <property type="protein sequence ID" value="MBN9644967.1"/>
    <property type="molecule type" value="Genomic_DNA"/>
</dbReference>
<dbReference type="Proteomes" id="UP000664332">
    <property type="component" value="Unassembled WGS sequence"/>
</dbReference>
<gene>
    <name evidence="2" type="ORF">JZY06_10145</name>
</gene>
<dbReference type="AlphaFoldDB" id="A0A939E3L3"/>
<proteinExistence type="predicted"/>
<evidence type="ECO:0000313" key="2">
    <source>
        <dbReference type="EMBL" id="MBN9644967.1"/>
    </source>
</evidence>
<dbReference type="Gene3D" id="3.40.50.150">
    <property type="entry name" value="Vaccinia Virus protein VP39"/>
    <property type="match status" value="1"/>
</dbReference>